<name>A0A430LHZ4_9HYPO</name>
<gene>
    <name evidence="2" type="ORF">BHE90_010162</name>
</gene>
<evidence type="ECO:0000313" key="2">
    <source>
        <dbReference type="EMBL" id="RTE75369.1"/>
    </source>
</evidence>
<keyword evidence="3" id="KW-1185">Reference proteome</keyword>
<reference evidence="2 3" key="1">
    <citation type="submission" date="2017-06" db="EMBL/GenBank/DDBJ databases">
        <title>Comparative genomic analysis of Ambrosia Fusariam Clade fungi.</title>
        <authorList>
            <person name="Stajich J.E."/>
            <person name="Carrillo J."/>
            <person name="Kijimoto T."/>
            <person name="Eskalen A."/>
            <person name="O'Donnell K."/>
            <person name="Kasson M."/>
        </authorList>
    </citation>
    <scope>NUCLEOTIDE SEQUENCE [LARGE SCALE GENOMIC DNA]</scope>
    <source>
        <strain evidence="2 3">UCR1854</strain>
    </source>
</reference>
<accession>A0A430LHZ4</accession>
<keyword evidence="1" id="KW-0732">Signal</keyword>
<dbReference type="EMBL" id="MIKF01000188">
    <property type="protein sequence ID" value="RTE75369.1"/>
    <property type="molecule type" value="Genomic_DNA"/>
</dbReference>
<dbReference type="Proteomes" id="UP000287124">
    <property type="component" value="Unassembled WGS sequence"/>
</dbReference>
<evidence type="ECO:0000256" key="1">
    <source>
        <dbReference type="SAM" id="SignalP"/>
    </source>
</evidence>
<proteinExistence type="predicted"/>
<feature type="chain" id="PRO_5019502536" evidence="1">
    <location>
        <begin position="28"/>
        <end position="111"/>
    </location>
</feature>
<feature type="signal peptide" evidence="1">
    <location>
        <begin position="1"/>
        <end position="27"/>
    </location>
</feature>
<comment type="caution">
    <text evidence="2">The sequence shown here is derived from an EMBL/GenBank/DDBJ whole genome shotgun (WGS) entry which is preliminary data.</text>
</comment>
<organism evidence="2 3">
    <name type="scientific">Fusarium euwallaceae</name>
    <dbReference type="NCBI Taxonomy" id="1147111"/>
    <lineage>
        <taxon>Eukaryota</taxon>
        <taxon>Fungi</taxon>
        <taxon>Dikarya</taxon>
        <taxon>Ascomycota</taxon>
        <taxon>Pezizomycotina</taxon>
        <taxon>Sordariomycetes</taxon>
        <taxon>Hypocreomycetidae</taxon>
        <taxon>Hypocreales</taxon>
        <taxon>Nectriaceae</taxon>
        <taxon>Fusarium</taxon>
        <taxon>Fusarium solani species complex</taxon>
    </lineage>
</organism>
<protein>
    <submittedName>
        <fullName evidence="2">Uncharacterized protein</fullName>
    </submittedName>
</protein>
<dbReference type="AlphaFoldDB" id="A0A430LHZ4"/>
<evidence type="ECO:0000313" key="3">
    <source>
        <dbReference type="Proteomes" id="UP000287124"/>
    </source>
</evidence>
<sequence length="111" mass="12424">MTAAVTMNFPQCLAMLLFRVHLESTGGTREVVLQDGARLLPNPYVVLQAMCHYFETKIIYKACTNKPAKHINHKTQYDRCEKSLKEGYPCVDATPAKGLNGQIIQMGSTYT</sequence>